<gene>
    <name evidence="8 14" type="primary">dnaA</name>
    <name evidence="14" type="ORF">COEU31_12970</name>
</gene>
<proteinExistence type="inferred from homology"/>
<dbReference type="Proteomes" id="UP000660047">
    <property type="component" value="Unassembled WGS sequence"/>
</dbReference>
<keyword evidence="6 8" id="KW-0446">Lipid-binding</keyword>
<feature type="binding site" evidence="8">
    <location>
        <position position="161"/>
    </location>
    <ligand>
        <name>ATP</name>
        <dbReference type="ChEBI" id="CHEBI:30616"/>
    </ligand>
</feature>
<accession>A0AAI9K4Z8</accession>
<dbReference type="GO" id="GO:0006270">
    <property type="term" value="P:DNA replication initiation"/>
    <property type="evidence" value="ECO:0007669"/>
    <property type="project" value="UniProtKB-UniRule"/>
</dbReference>
<keyword evidence="5 8" id="KW-0067">ATP-binding</keyword>
<dbReference type="PANTHER" id="PTHR30050">
    <property type="entry name" value="CHROMOSOMAL REPLICATION INITIATOR PROTEIN DNAA"/>
    <property type="match status" value="1"/>
</dbReference>
<sequence>MKDLILAKWNDILNILENEHGISHIMIHTWIEPLKIYSVEDNKVYFTLDEDYGQRGVEFLKRKLFDIYLETVLRELFQDDSIQVIFTLESQMRKDEKSPTYSEDYNDAIAKSNLRPDYTFENFIVGESNKHAHATCLAVADSPGQDKFNPLFLYGGSGLGKTHLMQSIAHYILQHNSNMKVLYVPSNKFTNEIIEAISKNKTEEFRNKYRTVDVLLIDDIQYLIGKASTQQEFFDTFNALHDEGKQIILSSDKPPKEIKTLDERFRSRFEWGVPIDIHAPDYETRMAILKNKAEIKGLTDIISEEIFEYIANNITYNVRELEGALNKLSVYSELGDIKITEELAKNVLKDFISKDSKVTITPELIINTVSEHTNISVSDIVSTKRSQDIATARQISMYLCRKYTDKGLKSIGDAFGGKDHSTVHSNIQKVEDKIEKDPEFAEMVDVIIKKLNPQK</sequence>
<dbReference type="GO" id="GO:0005886">
    <property type="term" value="C:plasma membrane"/>
    <property type="evidence" value="ECO:0007669"/>
    <property type="project" value="TreeGrafter"/>
</dbReference>
<dbReference type="GO" id="GO:0008289">
    <property type="term" value="F:lipid binding"/>
    <property type="evidence" value="ECO:0007669"/>
    <property type="project" value="UniProtKB-KW"/>
</dbReference>
<evidence type="ECO:0000256" key="2">
    <source>
        <dbReference type="ARBA" id="ARBA00022490"/>
    </source>
</evidence>
<dbReference type="AlphaFoldDB" id="A0AAI9K4Z8"/>
<keyword evidence="2 8" id="KW-0963">Cytoplasm</keyword>
<evidence type="ECO:0000256" key="6">
    <source>
        <dbReference type="ARBA" id="ARBA00023121"/>
    </source>
</evidence>
<evidence type="ECO:0000256" key="1">
    <source>
        <dbReference type="ARBA" id="ARBA00006583"/>
    </source>
</evidence>
<dbReference type="GO" id="GO:0005524">
    <property type="term" value="F:ATP binding"/>
    <property type="evidence" value="ECO:0007669"/>
    <property type="project" value="UniProtKB-UniRule"/>
</dbReference>
<dbReference type="InterPro" id="IPR001957">
    <property type="entry name" value="Chromosome_initiator_DnaA"/>
</dbReference>
<dbReference type="InterPro" id="IPR038454">
    <property type="entry name" value="DnaA_N_sf"/>
</dbReference>
<dbReference type="FunFam" id="3.40.50.300:FF:000668">
    <property type="entry name" value="Chromosomal replication initiator protein DnaA"/>
    <property type="match status" value="1"/>
</dbReference>
<dbReference type="Gene3D" id="3.30.300.180">
    <property type="match status" value="1"/>
</dbReference>
<protein>
    <recommendedName>
        <fullName evidence="8 9">Chromosomal replication initiator protein DnaA</fullName>
    </recommendedName>
</protein>
<evidence type="ECO:0000256" key="8">
    <source>
        <dbReference type="HAMAP-Rule" id="MF_00377"/>
    </source>
</evidence>
<dbReference type="PRINTS" id="PR00051">
    <property type="entry name" value="DNAA"/>
</dbReference>
<dbReference type="EMBL" id="BLYL01000006">
    <property type="protein sequence ID" value="GFO94251.1"/>
    <property type="molecule type" value="Genomic_DNA"/>
</dbReference>
<dbReference type="PANTHER" id="PTHR30050:SF2">
    <property type="entry name" value="CHROMOSOMAL REPLICATION INITIATOR PROTEIN DNAA"/>
    <property type="match status" value="1"/>
</dbReference>
<evidence type="ECO:0000256" key="3">
    <source>
        <dbReference type="ARBA" id="ARBA00022705"/>
    </source>
</evidence>
<feature type="region of interest" description="Domain I, interacts with DnaA modulators" evidence="8">
    <location>
        <begin position="1"/>
        <end position="98"/>
    </location>
</feature>
<dbReference type="HAMAP" id="MF_00377">
    <property type="entry name" value="DnaA_bact"/>
    <property type="match status" value="1"/>
</dbReference>
<dbReference type="InterPro" id="IPR003593">
    <property type="entry name" value="AAA+_ATPase"/>
</dbReference>
<dbReference type="InterPro" id="IPR027417">
    <property type="entry name" value="P-loop_NTPase"/>
</dbReference>
<dbReference type="RefSeq" id="WP_022217383.1">
    <property type="nucleotide sequence ID" value="NZ_BLYL01000006.1"/>
</dbReference>
<dbReference type="Gene3D" id="3.40.50.300">
    <property type="entry name" value="P-loop containing nucleotide triphosphate hydrolases"/>
    <property type="match status" value="1"/>
</dbReference>
<dbReference type="Pfam" id="PF08299">
    <property type="entry name" value="Bac_DnaA_C"/>
    <property type="match status" value="1"/>
</dbReference>
<evidence type="ECO:0000256" key="9">
    <source>
        <dbReference type="NCBIfam" id="TIGR00362"/>
    </source>
</evidence>
<dbReference type="Gene3D" id="1.10.8.60">
    <property type="match status" value="1"/>
</dbReference>
<feature type="region of interest" description="Domain IV, binds dsDNA" evidence="8">
    <location>
        <begin position="333"/>
        <end position="455"/>
    </location>
</feature>
<dbReference type="NCBIfam" id="TIGR00362">
    <property type="entry name" value="DnaA"/>
    <property type="match status" value="1"/>
</dbReference>
<dbReference type="GO" id="GO:0005737">
    <property type="term" value="C:cytoplasm"/>
    <property type="evidence" value="ECO:0007669"/>
    <property type="project" value="UniProtKB-SubCell"/>
</dbReference>
<comment type="subunit">
    <text evidence="8">Oligomerizes as a right-handed, spiral filament on DNA at oriC.</text>
</comment>
<dbReference type="InterPro" id="IPR013317">
    <property type="entry name" value="DnaA_dom"/>
</dbReference>
<feature type="binding site" evidence="8">
    <location>
        <position position="158"/>
    </location>
    <ligand>
        <name>ATP</name>
        <dbReference type="ChEBI" id="CHEBI:30616"/>
    </ligand>
</feature>
<evidence type="ECO:0000313" key="14">
    <source>
        <dbReference type="EMBL" id="GFO94251.1"/>
    </source>
</evidence>
<name>A0AAI9K4Z8_9FIRM</name>
<evidence type="ECO:0000256" key="4">
    <source>
        <dbReference type="ARBA" id="ARBA00022741"/>
    </source>
</evidence>
<dbReference type="SUPFAM" id="SSF48295">
    <property type="entry name" value="TrpR-like"/>
    <property type="match status" value="1"/>
</dbReference>
<evidence type="ECO:0000256" key="10">
    <source>
        <dbReference type="RuleBase" id="RU000577"/>
    </source>
</evidence>
<dbReference type="InterPro" id="IPR020591">
    <property type="entry name" value="Chromosome_initiator_DnaA-like"/>
</dbReference>
<dbReference type="CDD" id="cd00009">
    <property type="entry name" value="AAA"/>
    <property type="match status" value="1"/>
</dbReference>
<evidence type="ECO:0000256" key="5">
    <source>
        <dbReference type="ARBA" id="ARBA00022840"/>
    </source>
</evidence>
<comment type="similarity">
    <text evidence="1 8 11">Belongs to the DnaA family.</text>
</comment>
<dbReference type="PROSITE" id="PS01008">
    <property type="entry name" value="DNAA"/>
    <property type="match status" value="1"/>
</dbReference>
<dbReference type="Gene3D" id="1.10.1750.10">
    <property type="match status" value="1"/>
</dbReference>
<dbReference type="InterPro" id="IPR018312">
    <property type="entry name" value="Chromosome_initiator_DnaA_CS"/>
</dbReference>
<evidence type="ECO:0000259" key="12">
    <source>
        <dbReference type="SMART" id="SM00382"/>
    </source>
</evidence>
<dbReference type="InterPro" id="IPR010921">
    <property type="entry name" value="Trp_repressor/repl_initiator"/>
</dbReference>
<evidence type="ECO:0000256" key="7">
    <source>
        <dbReference type="ARBA" id="ARBA00023125"/>
    </source>
</evidence>
<dbReference type="GO" id="GO:0006275">
    <property type="term" value="P:regulation of DNA replication"/>
    <property type="evidence" value="ECO:0007669"/>
    <property type="project" value="UniProtKB-UniRule"/>
</dbReference>
<organism evidence="14 15">
    <name type="scientific">Coprococcus eutactus</name>
    <dbReference type="NCBI Taxonomy" id="33043"/>
    <lineage>
        <taxon>Bacteria</taxon>
        <taxon>Bacillati</taxon>
        <taxon>Bacillota</taxon>
        <taxon>Clostridia</taxon>
        <taxon>Lachnospirales</taxon>
        <taxon>Lachnospiraceae</taxon>
        <taxon>Coprococcus</taxon>
    </lineage>
</organism>
<reference evidence="14" key="1">
    <citation type="submission" date="2020-06" db="EMBL/GenBank/DDBJ databases">
        <title>Characterization of fructooligosaccharide metabolism and fructooligosaccharide-degrading enzymes in human commensal butyrate producers.</title>
        <authorList>
            <person name="Tanno H."/>
            <person name="Fujii T."/>
            <person name="Hirano K."/>
            <person name="Maeno S."/>
            <person name="Tonozuka T."/>
            <person name="Sakamoto M."/>
            <person name="Ohkuma M."/>
            <person name="Tochio T."/>
            <person name="Endo A."/>
        </authorList>
    </citation>
    <scope>NUCLEOTIDE SEQUENCE</scope>
    <source>
        <strain evidence="14">JCM 31265</strain>
    </source>
</reference>
<comment type="caution">
    <text evidence="8">Lacks conserved residue(s) required for the propagation of feature annotation.</text>
</comment>
<feature type="binding site" evidence="8">
    <location>
        <position position="162"/>
    </location>
    <ligand>
        <name>ATP</name>
        <dbReference type="ChEBI" id="CHEBI:30616"/>
    </ligand>
</feature>
<dbReference type="GO" id="GO:0003688">
    <property type="term" value="F:DNA replication origin binding"/>
    <property type="evidence" value="ECO:0007669"/>
    <property type="project" value="UniProtKB-UniRule"/>
</dbReference>
<evidence type="ECO:0000259" key="13">
    <source>
        <dbReference type="SMART" id="SM00760"/>
    </source>
</evidence>
<dbReference type="SUPFAM" id="SSF52540">
    <property type="entry name" value="P-loop containing nucleoside triphosphate hydrolases"/>
    <property type="match status" value="1"/>
</dbReference>
<comment type="domain">
    <text evidence="8">Domain I is involved in oligomerization and binding regulators, domain II is flexibile and of varying length in different bacteria, domain III forms the AAA+ region, while domain IV binds dsDNA.</text>
</comment>
<dbReference type="InterPro" id="IPR013159">
    <property type="entry name" value="DnaA_C"/>
</dbReference>
<dbReference type="Pfam" id="PF00308">
    <property type="entry name" value="Bac_DnaA"/>
    <property type="match status" value="1"/>
</dbReference>
<dbReference type="CDD" id="cd06571">
    <property type="entry name" value="Bac_DnaA_C"/>
    <property type="match status" value="1"/>
</dbReference>
<comment type="subcellular location">
    <subcellularLocation>
        <location evidence="8">Cytoplasm</location>
    </subcellularLocation>
</comment>
<feature type="binding site" evidence="8">
    <location>
        <position position="160"/>
    </location>
    <ligand>
        <name>ATP</name>
        <dbReference type="ChEBI" id="CHEBI:30616"/>
    </ligand>
</feature>
<evidence type="ECO:0000313" key="15">
    <source>
        <dbReference type="Proteomes" id="UP000660047"/>
    </source>
</evidence>
<comment type="function">
    <text evidence="8 10">Plays an essential role in the initiation and regulation of chromosomal replication. ATP-DnaA binds to the origin of replication (oriC) to initiate formation of the DNA replication initiation complex once per cell cycle. Binds the DnaA box (a 9 base pair repeat at the origin) and separates the double-stranded (ds)DNA. Forms a right-handed helical filament on oriC DNA; dsDNA binds to the exterior of the filament while single-stranded (ss)DNA is stabiized in the filament's interior. The ATP-DnaA-oriC complex binds and stabilizes one strand of the AT-rich DNA unwinding element (DUE), permitting loading of DNA polymerase. After initiation quickly degrades to an ADP-DnaA complex that is not apt for DNA replication. Binds acidic phospholipids.</text>
</comment>
<keyword evidence="7 8" id="KW-0238">DNA-binding</keyword>
<comment type="caution">
    <text evidence="14">The sequence shown here is derived from an EMBL/GenBank/DDBJ whole genome shotgun (WGS) entry which is preliminary data.</text>
</comment>
<dbReference type="SMART" id="SM00760">
    <property type="entry name" value="Bac_DnaA_C"/>
    <property type="match status" value="1"/>
</dbReference>
<feature type="domain" description="AAA+ ATPase" evidence="12">
    <location>
        <begin position="147"/>
        <end position="278"/>
    </location>
</feature>
<evidence type="ECO:0000256" key="11">
    <source>
        <dbReference type="RuleBase" id="RU004227"/>
    </source>
</evidence>
<feature type="domain" description="Chromosomal replication initiator DnaA C-terminal" evidence="13">
    <location>
        <begin position="361"/>
        <end position="430"/>
    </location>
</feature>
<keyword evidence="3 8" id="KW-0235">DNA replication</keyword>
<keyword evidence="4 8" id="KW-0547">Nucleotide-binding</keyword>
<dbReference type="SMART" id="SM00382">
    <property type="entry name" value="AAA"/>
    <property type="match status" value="1"/>
</dbReference>